<dbReference type="Gene3D" id="3.40.50.2000">
    <property type="entry name" value="Glycogen Phosphorylase B"/>
    <property type="match status" value="2"/>
</dbReference>
<dbReference type="AlphaFoldDB" id="A0A8H1LJB4"/>
<dbReference type="InterPro" id="IPR051199">
    <property type="entry name" value="LPS_LOS_Heptosyltrfase"/>
</dbReference>
<dbReference type="GO" id="GO:0005829">
    <property type="term" value="C:cytosol"/>
    <property type="evidence" value="ECO:0007669"/>
    <property type="project" value="TreeGrafter"/>
</dbReference>
<comment type="caution">
    <text evidence="4">The sequence shown here is derived from an EMBL/GenBank/DDBJ whole genome shotgun (WGS) entry which is preliminary data.</text>
</comment>
<sequence>MGGPRTLVVRLDSVGDVLLAGPAVRMVAAGSSRVTLLAGPLGGAAARLLPGVDEVLTFDAPWVGRDPAPVDRDTTGQLVERLARERFDRALILTSYHQSPLPTALLLKLAGIPWIAADSEDYPGSLLQLRHRRARGRHEARAAMDLAAAAGFALPPGDTGTLAIQPPPDTGPLTGTDPYVVVHPGATAPARAWSERRAARAVAALAGAGHRVVVTGGESEKELTAAVAGEHALDLGGRTGLHELAGVLAGARAVVVGNTGPSHLAAAVGTPVVCLFAPVVPAGRWAPFGVPHVLLGDRDAPCAGSRAVHCPVPGHPCLEGIEDAEVLAALDRLPPPSRPRHTPWPPGTTPSPAATDADATTEAASSTEAASPAEAAGPTEAPGPTGTPAPSGPATTDDPADPADASRTTSTPGPTSAPDPAGEPRRAAPSVAPGNARPTLETGP</sequence>
<dbReference type="GO" id="GO:0009244">
    <property type="term" value="P:lipopolysaccharide core region biosynthetic process"/>
    <property type="evidence" value="ECO:0007669"/>
    <property type="project" value="TreeGrafter"/>
</dbReference>
<organism evidence="4 5">
    <name type="scientific">Streptomyces albus</name>
    <dbReference type="NCBI Taxonomy" id="1888"/>
    <lineage>
        <taxon>Bacteria</taxon>
        <taxon>Bacillati</taxon>
        <taxon>Actinomycetota</taxon>
        <taxon>Actinomycetes</taxon>
        <taxon>Kitasatosporales</taxon>
        <taxon>Streptomycetaceae</taxon>
        <taxon>Streptomyces</taxon>
    </lineage>
</organism>
<dbReference type="PANTHER" id="PTHR30160:SF1">
    <property type="entry name" value="LIPOPOLYSACCHARIDE 1,2-N-ACETYLGLUCOSAMINETRANSFERASE-RELATED"/>
    <property type="match status" value="1"/>
</dbReference>
<reference evidence="4 5" key="1">
    <citation type="submission" date="2018-10" db="EMBL/GenBank/DDBJ databases">
        <title>Isolation of pseudouridimycin from Streptomyces albus DSM 40763.</title>
        <authorList>
            <person name="Rosenqvist P."/>
            <person name="Metsae-Ketelae M."/>
            <person name="Virta P."/>
        </authorList>
    </citation>
    <scope>NUCLEOTIDE SEQUENCE [LARGE SCALE GENOMIC DNA]</scope>
    <source>
        <strain evidence="4 5">DSM 40763</strain>
    </source>
</reference>
<dbReference type="Proteomes" id="UP000298111">
    <property type="component" value="Unassembled WGS sequence"/>
</dbReference>
<keyword evidence="1" id="KW-0328">Glycosyltransferase</keyword>
<evidence type="ECO:0000313" key="4">
    <source>
        <dbReference type="EMBL" id="TGG83496.1"/>
    </source>
</evidence>
<keyword evidence="2 4" id="KW-0808">Transferase</keyword>
<dbReference type="GO" id="GO:0008713">
    <property type="term" value="F:ADP-heptose-lipopolysaccharide heptosyltransferase activity"/>
    <property type="evidence" value="ECO:0007669"/>
    <property type="project" value="TreeGrafter"/>
</dbReference>
<dbReference type="PANTHER" id="PTHR30160">
    <property type="entry name" value="TETRAACYLDISACCHARIDE 4'-KINASE-RELATED"/>
    <property type="match status" value="1"/>
</dbReference>
<dbReference type="Pfam" id="PF01075">
    <property type="entry name" value="Glyco_transf_9"/>
    <property type="match status" value="1"/>
</dbReference>
<dbReference type="InterPro" id="IPR002201">
    <property type="entry name" value="Glyco_trans_9"/>
</dbReference>
<accession>A0A8H1LJB4</accession>
<protein>
    <submittedName>
        <fullName evidence="4">Glycosyltransferase family 9 protein</fullName>
    </submittedName>
</protein>
<evidence type="ECO:0000256" key="1">
    <source>
        <dbReference type="ARBA" id="ARBA00022676"/>
    </source>
</evidence>
<feature type="compositionally biased region" description="Low complexity" evidence="3">
    <location>
        <begin position="392"/>
        <end position="406"/>
    </location>
</feature>
<evidence type="ECO:0000256" key="3">
    <source>
        <dbReference type="SAM" id="MobiDB-lite"/>
    </source>
</evidence>
<proteinExistence type="predicted"/>
<feature type="compositionally biased region" description="Low complexity" evidence="3">
    <location>
        <begin position="350"/>
        <end position="384"/>
    </location>
</feature>
<name>A0A8H1LJB4_9ACTN</name>
<feature type="region of interest" description="Disordered" evidence="3">
    <location>
        <begin position="332"/>
        <end position="444"/>
    </location>
</feature>
<dbReference type="CDD" id="cd03789">
    <property type="entry name" value="GT9_LPS_heptosyltransferase"/>
    <property type="match status" value="1"/>
</dbReference>
<dbReference type="SUPFAM" id="SSF53756">
    <property type="entry name" value="UDP-Glycosyltransferase/glycogen phosphorylase"/>
    <property type="match status" value="1"/>
</dbReference>
<gene>
    <name evidence="4" type="ORF">D8771_15930</name>
</gene>
<evidence type="ECO:0000256" key="2">
    <source>
        <dbReference type="ARBA" id="ARBA00022679"/>
    </source>
</evidence>
<dbReference type="EMBL" id="RCIY01000055">
    <property type="protein sequence ID" value="TGG83496.1"/>
    <property type="molecule type" value="Genomic_DNA"/>
</dbReference>
<evidence type="ECO:0000313" key="5">
    <source>
        <dbReference type="Proteomes" id="UP000298111"/>
    </source>
</evidence>
<feature type="compositionally biased region" description="Pro residues" evidence="3">
    <location>
        <begin position="333"/>
        <end position="349"/>
    </location>
</feature>